<dbReference type="AlphaFoldDB" id="A0A1G7JC01"/>
<keyword evidence="3" id="KW-1185">Reference proteome</keyword>
<dbReference type="Proteomes" id="UP000182114">
    <property type="component" value="Unassembled WGS sequence"/>
</dbReference>
<evidence type="ECO:0000313" key="3">
    <source>
        <dbReference type="Proteomes" id="UP000182114"/>
    </source>
</evidence>
<organism evidence="2 3">
    <name type="scientific">Cellulophaga baltica</name>
    <dbReference type="NCBI Taxonomy" id="76594"/>
    <lineage>
        <taxon>Bacteria</taxon>
        <taxon>Pseudomonadati</taxon>
        <taxon>Bacteroidota</taxon>
        <taxon>Flavobacteriia</taxon>
        <taxon>Flavobacteriales</taxon>
        <taxon>Flavobacteriaceae</taxon>
        <taxon>Cellulophaga</taxon>
    </lineage>
</organism>
<evidence type="ECO:0000313" key="2">
    <source>
        <dbReference type="EMBL" id="SDF22416.1"/>
    </source>
</evidence>
<dbReference type="PROSITE" id="PS51257">
    <property type="entry name" value="PROKAR_LIPOPROTEIN"/>
    <property type="match status" value="1"/>
</dbReference>
<dbReference type="eggNOG" id="COG0526">
    <property type="taxonomic scope" value="Bacteria"/>
</dbReference>
<reference evidence="3" key="1">
    <citation type="submission" date="2016-10" db="EMBL/GenBank/DDBJ databases">
        <authorList>
            <person name="Varghese N."/>
            <person name="Submissions S."/>
        </authorList>
    </citation>
    <scope>NUCLEOTIDE SEQUENCE [LARGE SCALE GENOMIC DNA]</scope>
    <source>
        <strain evidence="3">DSM 24729</strain>
    </source>
</reference>
<proteinExistence type="predicted"/>
<accession>A0A1G7JC01</accession>
<sequence length="242" mass="27465">MPTKINTMKNIFLLSLVGLFLISCSGDSKNSMTVNGSIKGLKKGTLYLQQLQDTVLVNLDSLEIKGNGDFSFESPIENPDIYYLYLVKNDHNDINDRITFFGEPGIITVDTAWDTFDTSAKITGSKTNEKLEEYKKGMSRYNAKNLEILQMRFDPKVNKDSLALDSLIKLSDKNIYRSYAYALNFALNNKDSYIAPYIAINEVADANMKYLDSIHKMLTPEVAASKYGKQLKKYLEDKKKEE</sequence>
<dbReference type="InterPro" id="IPR025380">
    <property type="entry name" value="DUF4369"/>
</dbReference>
<feature type="domain" description="DUF4369" evidence="1">
    <location>
        <begin position="32"/>
        <end position="131"/>
    </location>
</feature>
<gene>
    <name evidence="2" type="ORF">SAMN04487992_1098</name>
</gene>
<evidence type="ECO:0000259" key="1">
    <source>
        <dbReference type="Pfam" id="PF14289"/>
    </source>
</evidence>
<dbReference type="EMBL" id="FNBD01000009">
    <property type="protein sequence ID" value="SDF22416.1"/>
    <property type="molecule type" value="Genomic_DNA"/>
</dbReference>
<protein>
    <recommendedName>
        <fullName evidence="1">DUF4369 domain-containing protein</fullName>
    </recommendedName>
</protein>
<name>A0A1G7JC01_9FLAO</name>
<dbReference type="Pfam" id="PF14289">
    <property type="entry name" value="DUF4369"/>
    <property type="match status" value="1"/>
</dbReference>